<evidence type="ECO:0000313" key="11">
    <source>
        <dbReference type="EMBL" id="RDE23001.1"/>
    </source>
</evidence>
<keyword evidence="9" id="KW-0368">Histidine biosynthesis</keyword>
<dbReference type="InterPro" id="IPR050106">
    <property type="entry name" value="HistidinolP_aminotransfase"/>
</dbReference>
<comment type="pathway">
    <text evidence="2 9">Amino-acid biosynthesis; L-histidine biosynthesis; L-histidine from 5-phospho-alpha-D-ribose 1-diphosphate: step 7/9.</text>
</comment>
<evidence type="ECO:0000256" key="5">
    <source>
        <dbReference type="ARBA" id="ARBA00022576"/>
    </source>
</evidence>
<comment type="catalytic activity">
    <reaction evidence="8 9">
        <text>L-histidinol phosphate + 2-oxoglutarate = 3-(imidazol-4-yl)-2-oxopropyl phosphate + L-glutamate</text>
        <dbReference type="Rhea" id="RHEA:23744"/>
        <dbReference type="ChEBI" id="CHEBI:16810"/>
        <dbReference type="ChEBI" id="CHEBI:29985"/>
        <dbReference type="ChEBI" id="CHEBI:57766"/>
        <dbReference type="ChEBI" id="CHEBI:57980"/>
        <dbReference type="EC" id="2.6.1.9"/>
    </reaction>
</comment>
<dbReference type="HAMAP" id="MF_01023">
    <property type="entry name" value="HisC_aminotrans_2"/>
    <property type="match status" value="1"/>
</dbReference>
<comment type="cofactor">
    <cofactor evidence="1 9">
        <name>pyridoxal 5'-phosphate</name>
        <dbReference type="ChEBI" id="CHEBI:597326"/>
    </cofactor>
</comment>
<comment type="similarity">
    <text evidence="3 9">Belongs to the class-II pyridoxal-phosphate-dependent aminotransferase family. Histidinol-phosphate aminotransferase subfamily.</text>
</comment>
<evidence type="ECO:0000256" key="2">
    <source>
        <dbReference type="ARBA" id="ARBA00005011"/>
    </source>
</evidence>
<keyword evidence="5 9" id="KW-0032">Aminotransferase</keyword>
<gene>
    <name evidence="9" type="primary">hisC</name>
    <name evidence="11" type="ORF">DV711_10675</name>
</gene>
<comment type="caution">
    <text evidence="11">The sequence shown here is derived from an EMBL/GenBank/DDBJ whole genome shotgun (WGS) entry which is preliminary data.</text>
</comment>
<dbReference type="GO" id="GO:0030170">
    <property type="term" value="F:pyridoxal phosphate binding"/>
    <property type="evidence" value="ECO:0007669"/>
    <property type="project" value="InterPro"/>
</dbReference>
<keyword evidence="12" id="KW-1185">Reference proteome</keyword>
<dbReference type="Gene3D" id="3.90.1150.10">
    <property type="entry name" value="Aspartate Aminotransferase, domain 1"/>
    <property type="match status" value="1"/>
</dbReference>
<evidence type="ECO:0000256" key="9">
    <source>
        <dbReference type="HAMAP-Rule" id="MF_01023"/>
    </source>
</evidence>
<dbReference type="PANTHER" id="PTHR43643">
    <property type="entry name" value="HISTIDINOL-PHOSPHATE AMINOTRANSFERASE 2"/>
    <property type="match status" value="1"/>
</dbReference>
<dbReference type="AlphaFoldDB" id="A0A369WNC4"/>
<dbReference type="EC" id="2.6.1.9" evidence="9"/>
<dbReference type="PROSITE" id="PS00599">
    <property type="entry name" value="AA_TRANSFER_CLASS_2"/>
    <property type="match status" value="1"/>
</dbReference>
<evidence type="ECO:0000256" key="1">
    <source>
        <dbReference type="ARBA" id="ARBA00001933"/>
    </source>
</evidence>
<dbReference type="PANTHER" id="PTHR43643:SF3">
    <property type="entry name" value="HISTIDINOL-PHOSPHATE AMINOTRANSFERASE"/>
    <property type="match status" value="1"/>
</dbReference>
<organism evidence="11 12">
    <name type="scientific">Motiliproteus coralliicola</name>
    <dbReference type="NCBI Taxonomy" id="2283196"/>
    <lineage>
        <taxon>Bacteria</taxon>
        <taxon>Pseudomonadati</taxon>
        <taxon>Pseudomonadota</taxon>
        <taxon>Gammaproteobacteria</taxon>
        <taxon>Oceanospirillales</taxon>
        <taxon>Oceanospirillaceae</taxon>
        <taxon>Motiliproteus</taxon>
    </lineage>
</organism>
<evidence type="ECO:0000259" key="10">
    <source>
        <dbReference type="Pfam" id="PF00155"/>
    </source>
</evidence>
<evidence type="ECO:0000256" key="6">
    <source>
        <dbReference type="ARBA" id="ARBA00022679"/>
    </source>
</evidence>
<dbReference type="Proteomes" id="UP000253769">
    <property type="component" value="Unassembled WGS sequence"/>
</dbReference>
<keyword evidence="6 9" id="KW-0808">Transferase</keyword>
<dbReference type="GO" id="GO:0004400">
    <property type="term" value="F:histidinol-phosphate transaminase activity"/>
    <property type="evidence" value="ECO:0007669"/>
    <property type="project" value="UniProtKB-UniRule"/>
</dbReference>
<keyword evidence="9" id="KW-0028">Amino-acid biosynthesis</keyword>
<dbReference type="Pfam" id="PF00155">
    <property type="entry name" value="Aminotran_1_2"/>
    <property type="match status" value="1"/>
</dbReference>
<dbReference type="InterPro" id="IPR015424">
    <property type="entry name" value="PyrdxlP-dep_Trfase"/>
</dbReference>
<feature type="modified residue" description="N6-(pyridoxal phosphate)lysine" evidence="9">
    <location>
        <position position="228"/>
    </location>
</feature>
<evidence type="ECO:0000256" key="8">
    <source>
        <dbReference type="ARBA" id="ARBA00047481"/>
    </source>
</evidence>
<dbReference type="UniPathway" id="UPA00031">
    <property type="reaction ID" value="UER00012"/>
</dbReference>
<dbReference type="GO" id="GO:0000105">
    <property type="term" value="P:L-histidine biosynthetic process"/>
    <property type="evidence" value="ECO:0007669"/>
    <property type="project" value="UniProtKB-UniRule"/>
</dbReference>
<protein>
    <recommendedName>
        <fullName evidence="9">Histidinol-phosphate aminotransferase</fullName>
        <ecNumber evidence="9">2.6.1.9</ecNumber>
    </recommendedName>
    <alternativeName>
        <fullName evidence="9">Imidazole acetol-phosphate transaminase</fullName>
    </alternativeName>
</protein>
<dbReference type="NCBIfam" id="TIGR01141">
    <property type="entry name" value="hisC"/>
    <property type="match status" value="1"/>
</dbReference>
<dbReference type="InterPro" id="IPR015421">
    <property type="entry name" value="PyrdxlP-dep_Trfase_major"/>
</dbReference>
<dbReference type="CDD" id="cd00609">
    <property type="entry name" value="AAT_like"/>
    <property type="match status" value="1"/>
</dbReference>
<reference evidence="11 12" key="1">
    <citation type="submission" date="2018-07" db="EMBL/GenBank/DDBJ databases">
        <title>Motiliproteus coralliicola sp. nov., a bacterium isolated from Coral.</title>
        <authorList>
            <person name="Wang G."/>
        </authorList>
    </citation>
    <scope>NUCLEOTIDE SEQUENCE [LARGE SCALE GENOMIC DNA]</scope>
    <source>
        <strain evidence="11 12">C34</strain>
    </source>
</reference>
<evidence type="ECO:0000256" key="3">
    <source>
        <dbReference type="ARBA" id="ARBA00007970"/>
    </source>
</evidence>
<proteinExistence type="inferred from homology"/>
<dbReference type="OrthoDB" id="9813612at2"/>
<dbReference type="InterPro" id="IPR004839">
    <property type="entry name" value="Aminotransferase_I/II_large"/>
</dbReference>
<evidence type="ECO:0000313" key="12">
    <source>
        <dbReference type="Proteomes" id="UP000253769"/>
    </source>
</evidence>
<evidence type="ECO:0000256" key="4">
    <source>
        <dbReference type="ARBA" id="ARBA00011738"/>
    </source>
</evidence>
<feature type="domain" description="Aminotransferase class I/classII large" evidence="10">
    <location>
        <begin position="36"/>
        <end position="360"/>
    </location>
</feature>
<evidence type="ECO:0000256" key="7">
    <source>
        <dbReference type="ARBA" id="ARBA00022898"/>
    </source>
</evidence>
<name>A0A369WNC4_9GAMM</name>
<dbReference type="RefSeq" id="WP_114695635.1">
    <property type="nucleotide sequence ID" value="NZ_QQOH01000002.1"/>
</dbReference>
<accession>A0A369WNC4</accession>
<dbReference type="SUPFAM" id="SSF53383">
    <property type="entry name" value="PLP-dependent transferases"/>
    <property type="match status" value="1"/>
</dbReference>
<dbReference type="InterPro" id="IPR015422">
    <property type="entry name" value="PyrdxlP-dep_Trfase_small"/>
</dbReference>
<dbReference type="InterPro" id="IPR005861">
    <property type="entry name" value="HisP_aminotrans"/>
</dbReference>
<dbReference type="InterPro" id="IPR001917">
    <property type="entry name" value="Aminotrans_II_pyridoxalP_BS"/>
</dbReference>
<sequence>MSCDYLALAAAGVQKLHPYVPGKPVDELERELGLSNIVKLASNENPLGLSDSVKQAIQAEFDEGCRYPDGNGFVLKQALVNKFGVELDQITLGNGSNDVLELIARAFLSRESEVIFSQHAFAVYPIVTQAVGAKAVVTPAKNWGHDLDAMAEAITAATRLIFIANPNNPTGTWLSETQLRAFLDKVPATVLVVLDEAYTEYVDEAEFPNGVELLSDYSNLIVTRTFSKAYGLASLRVGYGLSNPQVADLLNRVRQPFNVNSFALAAAAAVLEDSDYLARSVEVNRLGMAQLEQGFKALGLEYIPSVGNFISLDLGRPAGPIYQSLLERGVIVRPVANYEMPNHLRISIGLETENQALLDALVQVLKS</sequence>
<dbReference type="Gene3D" id="3.40.640.10">
    <property type="entry name" value="Type I PLP-dependent aspartate aminotransferase-like (Major domain)"/>
    <property type="match status" value="1"/>
</dbReference>
<keyword evidence="7 9" id="KW-0663">Pyridoxal phosphate</keyword>
<comment type="subunit">
    <text evidence="4 9">Homodimer.</text>
</comment>
<dbReference type="EMBL" id="QQOH01000002">
    <property type="protein sequence ID" value="RDE23001.1"/>
    <property type="molecule type" value="Genomic_DNA"/>
</dbReference>